<dbReference type="Proteomes" id="UP000274131">
    <property type="component" value="Unassembled WGS sequence"/>
</dbReference>
<sequence length="77" mass="8625">MCKVPAAFIVLIVASMQVGCANLHLFGMVGSNPQNPLRSGDAEMRRAYNLHNLNMMASLNHMNDIIAQKEPFLKRRK</sequence>
<evidence type="ECO:0000313" key="3">
    <source>
        <dbReference type="Proteomes" id="UP000274131"/>
    </source>
</evidence>
<organism evidence="4">
    <name type="scientific">Enterobius vermicularis</name>
    <name type="common">Human pinworm</name>
    <dbReference type="NCBI Taxonomy" id="51028"/>
    <lineage>
        <taxon>Eukaryota</taxon>
        <taxon>Metazoa</taxon>
        <taxon>Ecdysozoa</taxon>
        <taxon>Nematoda</taxon>
        <taxon>Chromadorea</taxon>
        <taxon>Rhabditida</taxon>
        <taxon>Spirurina</taxon>
        <taxon>Oxyuridomorpha</taxon>
        <taxon>Oxyuroidea</taxon>
        <taxon>Oxyuridae</taxon>
        <taxon>Enterobius</taxon>
    </lineage>
</organism>
<feature type="chain" id="PRO_5043122438" evidence="1">
    <location>
        <begin position="22"/>
        <end position="77"/>
    </location>
</feature>
<gene>
    <name evidence="2" type="ORF">EVEC_LOCUS8</name>
</gene>
<dbReference type="EMBL" id="UXUI01000002">
    <property type="protein sequence ID" value="VDD84865.1"/>
    <property type="molecule type" value="Genomic_DNA"/>
</dbReference>
<accession>A0A0N4USE4</accession>
<protein>
    <submittedName>
        <fullName evidence="4">Neuropeptide-Like Protein</fullName>
    </submittedName>
</protein>
<evidence type="ECO:0000313" key="2">
    <source>
        <dbReference type="EMBL" id="VDD84865.1"/>
    </source>
</evidence>
<name>A0A0N4USE4_ENTVE</name>
<keyword evidence="1" id="KW-0732">Signal</keyword>
<dbReference type="AlphaFoldDB" id="A0A0N4USE4"/>
<evidence type="ECO:0000313" key="4">
    <source>
        <dbReference type="WBParaSite" id="EVEC_0000000701-mRNA-1"/>
    </source>
</evidence>
<dbReference type="WBParaSite" id="EVEC_0000000701-mRNA-1">
    <property type="protein sequence ID" value="EVEC_0000000701-mRNA-1"/>
    <property type="gene ID" value="EVEC_0000000701"/>
</dbReference>
<feature type="signal peptide" evidence="1">
    <location>
        <begin position="1"/>
        <end position="21"/>
    </location>
</feature>
<evidence type="ECO:0000256" key="1">
    <source>
        <dbReference type="SAM" id="SignalP"/>
    </source>
</evidence>
<keyword evidence="3" id="KW-1185">Reference proteome</keyword>
<reference evidence="4" key="1">
    <citation type="submission" date="2017-02" db="UniProtKB">
        <authorList>
            <consortium name="WormBaseParasite"/>
        </authorList>
    </citation>
    <scope>IDENTIFICATION</scope>
</reference>
<reference evidence="2 3" key="2">
    <citation type="submission" date="2018-10" db="EMBL/GenBank/DDBJ databases">
        <authorList>
            <consortium name="Pathogen Informatics"/>
        </authorList>
    </citation>
    <scope>NUCLEOTIDE SEQUENCE [LARGE SCALE GENOMIC DNA]</scope>
</reference>
<proteinExistence type="predicted"/>